<evidence type="ECO:0000256" key="3">
    <source>
        <dbReference type="ARBA" id="ARBA00023115"/>
    </source>
</evidence>
<accession>A0A1M5NCI8</accession>
<name>A0A1M5NCI8_9FIRM</name>
<evidence type="ECO:0000313" key="10">
    <source>
        <dbReference type="Proteomes" id="UP000242329"/>
    </source>
</evidence>
<dbReference type="Proteomes" id="UP000242329">
    <property type="component" value="Unassembled WGS sequence"/>
</dbReference>
<dbReference type="NCBIfam" id="TIGR00417">
    <property type="entry name" value="speE"/>
    <property type="match status" value="1"/>
</dbReference>
<feature type="binding site" evidence="4">
    <location>
        <position position="62"/>
    </location>
    <ligand>
        <name>spermidine</name>
        <dbReference type="ChEBI" id="CHEBI:57834"/>
    </ligand>
</feature>
<feature type="binding site" evidence="4">
    <location>
        <position position="86"/>
    </location>
    <ligand>
        <name>spermidine</name>
        <dbReference type="ChEBI" id="CHEBI:57834"/>
    </ligand>
</feature>
<feature type="binding site" evidence="4">
    <location>
        <position position="162"/>
    </location>
    <ligand>
        <name>S-methyl-5'-thioadenosine</name>
        <dbReference type="ChEBI" id="CHEBI:17509"/>
    </ligand>
</feature>
<dbReference type="OrthoDB" id="9793120at2"/>
<comment type="function">
    <text evidence="4">Catalyzes the irreversible transfer of a propylamine group from the amino donor S-adenosylmethioninamine (decarboxy-AdoMet) to putrescine (1,4-diaminobutane) to yield spermidine.</text>
</comment>
<dbReference type="Gene3D" id="3.40.50.150">
    <property type="entry name" value="Vaccinia Virus protein VP39"/>
    <property type="match status" value="1"/>
</dbReference>
<dbReference type="InterPro" id="IPR030374">
    <property type="entry name" value="PABS"/>
</dbReference>
<dbReference type="Gene3D" id="2.30.140.10">
    <property type="entry name" value="Spermidine synthase, tetramerisation domain"/>
    <property type="match status" value="1"/>
</dbReference>
<comment type="subunit">
    <text evidence="4">Homodimer or homotetramer.</text>
</comment>
<dbReference type="InterPro" id="IPR029063">
    <property type="entry name" value="SAM-dependent_MTases_sf"/>
</dbReference>
<dbReference type="CDD" id="cd02440">
    <property type="entry name" value="AdoMet_MTases"/>
    <property type="match status" value="1"/>
</dbReference>
<dbReference type="Pfam" id="PF17284">
    <property type="entry name" value="Spermine_synt_N"/>
    <property type="match status" value="1"/>
</dbReference>
<dbReference type="PROSITE" id="PS51006">
    <property type="entry name" value="PABS_2"/>
    <property type="match status" value="1"/>
</dbReference>
<dbReference type="HAMAP" id="MF_00198">
    <property type="entry name" value="Spermidine_synth"/>
    <property type="match status" value="1"/>
</dbReference>
<evidence type="ECO:0000256" key="7">
    <source>
        <dbReference type="RuleBase" id="RU003837"/>
    </source>
</evidence>
<dbReference type="PROSITE" id="PS01330">
    <property type="entry name" value="PABS_1"/>
    <property type="match status" value="1"/>
</dbReference>
<dbReference type="InterPro" id="IPR035246">
    <property type="entry name" value="Spermidine_synt_N"/>
</dbReference>
<evidence type="ECO:0000256" key="5">
    <source>
        <dbReference type="PROSITE-ProRule" id="PRU00354"/>
    </source>
</evidence>
<dbReference type="EMBL" id="FQWY01000016">
    <property type="protein sequence ID" value="SHG87240.1"/>
    <property type="molecule type" value="Genomic_DNA"/>
</dbReference>
<feature type="active site" description="Proton acceptor" evidence="4 5">
    <location>
        <position position="155"/>
    </location>
</feature>
<dbReference type="STRING" id="1123382.SAMN02745221_01159"/>
<proteinExistence type="inferred from homology"/>
<comment type="catalytic activity">
    <reaction evidence="4 7">
        <text>S-adenosyl 3-(methylsulfanyl)propylamine + putrescine = S-methyl-5'-thioadenosine + spermidine + H(+)</text>
        <dbReference type="Rhea" id="RHEA:12721"/>
        <dbReference type="ChEBI" id="CHEBI:15378"/>
        <dbReference type="ChEBI" id="CHEBI:17509"/>
        <dbReference type="ChEBI" id="CHEBI:57443"/>
        <dbReference type="ChEBI" id="CHEBI:57834"/>
        <dbReference type="ChEBI" id="CHEBI:326268"/>
        <dbReference type="EC" id="2.5.1.16"/>
    </reaction>
</comment>
<keyword evidence="3 4" id="KW-0620">Polyamine biosynthesis</keyword>
<sequence>MELWVTEYQTPNLGFSCRVKATLRNEKTPFQHLAVVETEQFGRMLLLDGMVMTTDVDEYVYHEMITQVALNSHPHPEKVLIIGGGDGGALREVVNHPKVKKGTLVEIDERVIQAARDFFPALACSFDHPKAEVIVDDGVKFVKEHKNTFDVILVDSTEPVGPAVELFSQNFYRDVYEALCDDGMLVVQSESPFYNRDVIKMAFTGIKNVFPVCKLYLASIPTYPSGLWSFTVGSKKYDPEEVSFVYENPQLKYYSPEVHKAVFKLPPFVKKIVEGDE</sequence>
<dbReference type="PANTHER" id="PTHR11558">
    <property type="entry name" value="SPERMIDINE/SPERMINE SYNTHASE"/>
    <property type="match status" value="1"/>
</dbReference>
<dbReference type="SUPFAM" id="SSF53335">
    <property type="entry name" value="S-adenosyl-L-methionine-dependent methyltransferases"/>
    <property type="match status" value="1"/>
</dbReference>
<gene>
    <name evidence="4" type="primary">speE</name>
    <name evidence="9" type="ORF">SAMN02745221_01159</name>
</gene>
<organism evidence="9 10">
    <name type="scientific">Thermosyntropha lipolytica DSM 11003</name>
    <dbReference type="NCBI Taxonomy" id="1123382"/>
    <lineage>
        <taxon>Bacteria</taxon>
        <taxon>Bacillati</taxon>
        <taxon>Bacillota</taxon>
        <taxon>Clostridia</taxon>
        <taxon>Eubacteriales</taxon>
        <taxon>Syntrophomonadaceae</taxon>
        <taxon>Thermosyntropha</taxon>
    </lineage>
</organism>
<keyword evidence="10" id="KW-1185">Reference proteome</keyword>
<keyword evidence="2 4" id="KW-0808">Transferase</keyword>
<evidence type="ECO:0000256" key="1">
    <source>
        <dbReference type="ARBA" id="ARBA00007867"/>
    </source>
</evidence>
<feature type="binding site" evidence="4">
    <location>
        <position position="31"/>
    </location>
    <ligand>
        <name>S-methyl-5'-thioadenosine</name>
        <dbReference type="ChEBI" id="CHEBI:17509"/>
    </ligand>
</feature>
<evidence type="ECO:0000256" key="6">
    <source>
        <dbReference type="RuleBase" id="RU003836"/>
    </source>
</evidence>
<dbReference type="InterPro" id="IPR030373">
    <property type="entry name" value="PABS_CS"/>
</dbReference>
<keyword evidence="4 7" id="KW-0745">Spermidine biosynthesis</keyword>
<evidence type="ECO:0000256" key="4">
    <source>
        <dbReference type="HAMAP-Rule" id="MF_00198"/>
    </source>
</evidence>
<feature type="binding site" evidence="4">
    <location>
        <begin position="137"/>
        <end position="138"/>
    </location>
    <ligand>
        <name>S-methyl-5'-thioadenosine</name>
        <dbReference type="ChEBI" id="CHEBI:17509"/>
    </ligand>
</feature>
<evidence type="ECO:0000259" key="8">
    <source>
        <dbReference type="PROSITE" id="PS51006"/>
    </source>
</evidence>
<reference evidence="10" key="1">
    <citation type="submission" date="2016-11" db="EMBL/GenBank/DDBJ databases">
        <authorList>
            <person name="Varghese N."/>
            <person name="Submissions S."/>
        </authorList>
    </citation>
    <scope>NUCLEOTIDE SEQUENCE [LARGE SCALE GENOMIC DNA]</scope>
    <source>
        <strain evidence="10">DSM 11003</strain>
    </source>
</reference>
<comment type="similarity">
    <text evidence="1 4 6">Belongs to the spermidine/spermine synthase family.</text>
</comment>
<dbReference type="InterPro" id="IPR001045">
    <property type="entry name" value="Spermi_synthase"/>
</dbReference>
<feature type="binding site" evidence="4">
    <location>
        <begin position="155"/>
        <end position="158"/>
    </location>
    <ligand>
        <name>spermidine</name>
        <dbReference type="ChEBI" id="CHEBI:57834"/>
    </ligand>
</feature>
<dbReference type="InterPro" id="IPR037163">
    <property type="entry name" value="Spermidine_synt_N_sf"/>
</dbReference>
<feature type="domain" description="PABS" evidence="8">
    <location>
        <begin position="2"/>
        <end position="235"/>
    </location>
</feature>
<dbReference type="Pfam" id="PF01564">
    <property type="entry name" value="Spermine_synth"/>
    <property type="match status" value="1"/>
</dbReference>
<protein>
    <recommendedName>
        <fullName evidence="4">Polyamine aminopropyltransferase</fullName>
    </recommendedName>
    <alternativeName>
        <fullName evidence="4">Putrescine aminopropyltransferase</fullName>
        <shortName evidence="4">PAPT</shortName>
    </alternativeName>
    <alternativeName>
        <fullName evidence="4">Spermidine synthase</fullName>
        <shortName evidence="4">SPDS</shortName>
        <shortName evidence="4">SPDSY</shortName>
        <ecNumber evidence="4">2.5.1.16</ecNumber>
    </alternativeName>
</protein>
<dbReference type="EC" id="2.5.1.16" evidence="4"/>
<dbReference type="GO" id="GO:0004766">
    <property type="term" value="F:spermidine synthase activity"/>
    <property type="evidence" value="ECO:0007669"/>
    <property type="project" value="UniProtKB-UniRule"/>
</dbReference>
<evidence type="ECO:0000256" key="2">
    <source>
        <dbReference type="ARBA" id="ARBA00022679"/>
    </source>
</evidence>
<dbReference type="NCBIfam" id="NF002010">
    <property type="entry name" value="PRK00811.1"/>
    <property type="match status" value="1"/>
</dbReference>
<dbReference type="GO" id="GO:0008295">
    <property type="term" value="P:spermidine biosynthetic process"/>
    <property type="evidence" value="ECO:0007669"/>
    <property type="project" value="UniProtKB-UniRule"/>
</dbReference>
<dbReference type="RefSeq" id="WP_073091559.1">
    <property type="nucleotide sequence ID" value="NZ_FQWY01000016.1"/>
</dbReference>
<feature type="binding site" evidence="4">
    <location>
        <position position="106"/>
    </location>
    <ligand>
        <name>S-methyl-5'-thioadenosine</name>
        <dbReference type="ChEBI" id="CHEBI:17509"/>
    </ligand>
</feature>
<dbReference type="UniPathway" id="UPA00248">
    <property type="reaction ID" value="UER00314"/>
</dbReference>
<dbReference type="GO" id="GO:0005829">
    <property type="term" value="C:cytosol"/>
    <property type="evidence" value="ECO:0007669"/>
    <property type="project" value="TreeGrafter"/>
</dbReference>
<dbReference type="NCBIfam" id="NF037959">
    <property type="entry name" value="MFS_SpdSyn"/>
    <property type="match status" value="1"/>
</dbReference>
<evidence type="ECO:0000313" key="9">
    <source>
        <dbReference type="EMBL" id="SHG87240.1"/>
    </source>
</evidence>
<dbReference type="PANTHER" id="PTHR11558:SF11">
    <property type="entry name" value="SPERMIDINE SYNTHASE"/>
    <property type="match status" value="1"/>
</dbReference>
<dbReference type="AlphaFoldDB" id="A0A1M5NCI8"/>
<comment type="pathway">
    <text evidence="4">Amine and polyamine biosynthesis; spermidine biosynthesis; spermidine from putrescine: step 1/1.</text>
</comment>